<name>A0A914SB42_PAREQ</name>
<keyword evidence="2" id="KW-1185">Reference proteome</keyword>
<evidence type="ECO:0000313" key="3">
    <source>
        <dbReference type="WBParaSite" id="PEQ_0001133601-mRNA-1"/>
    </source>
</evidence>
<keyword evidence="1" id="KW-1133">Transmembrane helix</keyword>
<accession>A0A914SB42</accession>
<dbReference type="AlphaFoldDB" id="A0A914SB42"/>
<proteinExistence type="predicted"/>
<evidence type="ECO:0000256" key="1">
    <source>
        <dbReference type="SAM" id="Phobius"/>
    </source>
</evidence>
<evidence type="ECO:0000313" key="2">
    <source>
        <dbReference type="Proteomes" id="UP000887564"/>
    </source>
</evidence>
<keyword evidence="1" id="KW-0472">Membrane</keyword>
<feature type="transmembrane region" description="Helical" evidence="1">
    <location>
        <begin position="6"/>
        <end position="23"/>
    </location>
</feature>
<dbReference type="WBParaSite" id="PEQ_0001133601-mRNA-1">
    <property type="protein sequence ID" value="PEQ_0001133601-mRNA-1"/>
    <property type="gene ID" value="PEQ_0001133601"/>
</dbReference>
<sequence length="38" mass="4423">MKLEGSIQRIFHFLLYFFGLLGINKDKCVSVGHNRRGK</sequence>
<protein>
    <submittedName>
        <fullName evidence="3">Uncharacterized protein</fullName>
    </submittedName>
</protein>
<reference evidence="3" key="1">
    <citation type="submission" date="2022-11" db="UniProtKB">
        <authorList>
            <consortium name="WormBaseParasite"/>
        </authorList>
    </citation>
    <scope>IDENTIFICATION</scope>
</reference>
<dbReference type="Proteomes" id="UP000887564">
    <property type="component" value="Unplaced"/>
</dbReference>
<organism evidence="2 3">
    <name type="scientific">Parascaris equorum</name>
    <name type="common">Equine roundworm</name>
    <dbReference type="NCBI Taxonomy" id="6256"/>
    <lineage>
        <taxon>Eukaryota</taxon>
        <taxon>Metazoa</taxon>
        <taxon>Ecdysozoa</taxon>
        <taxon>Nematoda</taxon>
        <taxon>Chromadorea</taxon>
        <taxon>Rhabditida</taxon>
        <taxon>Spirurina</taxon>
        <taxon>Ascaridomorpha</taxon>
        <taxon>Ascaridoidea</taxon>
        <taxon>Ascarididae</taxon>
        <taxon>Parascaris</taxon>
    </lineage>
</organism>
<keyword evidence="1" id="KW-0812">Transmembrane</keyword>